<evidence type="ECO:0000313" key="2">
    <source>
        <dbReference type="Proteomes" id="UP000292648"/>
    </source>
</evidence>
<dbReference type="EMBL" id="SEHH01000142">
    <property type="protein sequence ID" value="TBX37602.1"/>
    <property type="molecule type" value="Genomic_DNA"/>
</dbReference>
<dbReference type="GeneID" id="79808815"/>
<evidence type="ECO:0000313" key="1">
    <source>
        <dbReference type="EMBL" id="TBX37602.1"/>
    </source>
</evidence>
<comment type="caution">
    <text evidence="1">The sequence shown here is derived from an EMBL/GenBank/DDBJ whole genome shotgun (WGS) entry which is preliminary data.</text>
</comment>
<dbReference type="NCBIfam" id="TIGR04223">
    <property type="entry name" value="quorum_AgrD"/>
    <property type="match status" value="1"/>
</dbReference>
<dbReference type="RefSeq" id="WP_131510691.1">
    <property type="nucleotide sequence ID" value="NZ_CP118745.1"/>
</dbReference>
<dbReference type="Proteomes" id="UP000292648">
    <property type="component" value="Unassembled WGS sequence"/>
</dbReference>
<organism evidence="1 2">
    <name type="scientific">Lactiplantibacillus paraplantarum</name>
    <dbReference type="NCBI Taxonomy" id="60520"/>
    <lineage>
        <taxon>Bacteria</taxon>
        <taxon>Bacillati</taxon>
        <taxon>Bacillota</taxon>
        <taxon>Bacilli</taxon>
        <taxon>Lactobacillales</taxon>
        <taxon>Lactobacillaceae</taxon>
        <taxon>Lactiplantibacillus</taxon>
    </lineage>
</organism>
<accession>A0A4Q9XZN2</accession>
<dbReference type="InterPro" id="IPR009229">
    <property type="entry name" value="AgrD"/>
</dbReference>
<reference evidence="1 2" key="1">
    <citation type="submission" date="2019-01" db="EMBL/GenBank/DDBJ databases">
        <title>Draft genome sequence of Lactobacillus paraplantarum OSY-TC318, a Producer of the novel lantibiotic Paraplantaracin TC318.</title>
        <authorList>
            <person name="Hussein W.E."/>
            <person name="Huang E."/>
            <person name="Yousef A.E."/>
        </authorList>
    </citation>
    <scope>NUCLEOTIDE SEQUENCE [LARGE SCALE GENOMIC DNA]</scope>
    <source>
        <strain evidence="1 2">OSY-TC318</strain>
    </source>
</reference>
<dbReference type="AlphaFoldDB" id="A0A4Q9XZN2"/>
<name>A0A4Q9XZN2_9LACO</name>
<proteinExistence type="predicted"/>
<sequence length="42" mass="4964">MKERMFKLLGHLFQYVGAKQLVMCCTGLFFEVKIPEELKNKD</sequence>
<gene>
    <name evidence="1" type="ORF">EUZ87_15520</name>
</gene>
<protein>
    <submittedName>
        <fullName evidence="1">Cyclic lactone autoinducer peptide</fullName>
    </submittedName>
</protein>